<protein>
    <submittedName>
        <fullName evidence="1">Uncharacterized protein</fullName>
    </submittedName>
</protein>
<feature type="non-terminal residue" evidence="1">
    <location>
        <position position="1"/>
    </location>
</feature>
<reference evidence="1" key="1">
    <citation type="submission" date="2020-11" db="EMBL/GenBank/DDBJ databases">
        <authorList>
            <consortium name="DOE Joint Genome Institute"/>
            <person name="Ahrendt S."/>
            <person name="Riley R."/>
            <person name="Andreopoulos W."/>
            <person name="Labutti K."/>
            <person name="Pangilinan J."/>
            <person name="Ruiz-Duenas F.J."/>
            <person name="Barrasa J.M."/>
            <person name="Sanchez-Garcia M."/>
            <person name="Camarero S."/>
            <person name="Miyauchi S."/>
            <person name="Serrano A."/>
            <person name="Linde D."/>
            <person name="Babiker R."/>
            <person name="Drula E."/>
            <person name="Ayuso-Fernandez I."/>
            <person name="Pacheco R."/>
            <person name="Padilla G."/>
            <person name="Ferreira P."/>
            <person name="Barriuso J."/>
            <person name="Kellner H."/>
            <person name="Castanera R."/>
            <person name="Alfaro M."/>
            <person name="Ramirez L."/>
            <person name="Pisabarro A.G."/>
            <person name="Kuo A."/>
            <person name="Tritt A."/>
            <person name="Lipzen A."/>
            <person name="He G."/>
            <person name="Yan M."/>
            <person name="Ng V."/>
            <person name="Cullen D."/>
            <person name="Martin F."/>
            <person name="Rosso M.-N."/>
            <person name="Henrissat B."/>
            <person name="Hibbett D."/>
            <person name="Martinez A.T."/>
            <person name="Grigoriev I.V."/>
        </authorList>
    </citation>
    <scope>NUCLEOTIDE SEQUENCE</scope>
    <source>
        <strain evidence="1">CBS 247.69</strain>
    </source>
</reference>
<dbReference type="OrthoDB" id="3066501at2759"/>
<dbReference type="Proteomes" id="UP000807353">
    <property type="component" value="Unassembled WGS sequence"/>
</dbReference>
<gene>
    <name evidence="1" type="ORF">BDZ94DRAFT_1241355</name>
</gene>
<evidence type="ECO:0000313" key="2">
    <source>
        <dbReference type="Proteomes" id="UP000807353"/>
    </source>
</evidence>
<sequence>HRDWFKRWPEPGTESLSLVGITDKEKTELGKRIDERKRKIKQWFNNHGNKTRKAKPIVLRVNAKTRRRPQLLEFYSHKVYDSKVKKMVDEEMEEKQILPKGRLAVARRITLELFEKEPEDIKKDILAEYEAVSPPTIKTPEGGESCCVTVKSMAEYVIPFFFVVL</sequence>
<organism evidence="1 2">
    <name type="scientific">Collybia nuda</name>
    <dbReference type="NCBI Taxonomy" id="64659"/>
    <lineage>
        <taxon>Eukaryota</taxon>
        <taxon>Fungi</taxon>
        <taxon>Dikarya</taxon>
        <taxon>Basidiomycota</taxon>
        <taxon>Agaricomycotina</taxon>
        <taxon>Agaricomycetes</taxon>
        <taxon>Agaricomycetidae</taxon>
        <taxon>Agaricales</taxon>
        <taxon>Tricholomatineae</taxon>
        <taxon>Clitocybaceae</taxon>
        <taxon>Collybia</taxon>
    </lineage>
</organism>
<comment type="caution">
    <text evidence="1">The sequence shown here is derived from an EMBL/GenBank/DDBJ whole genome shotgun (WGS) entry which is preliminary data.</text>
</comment>
<keyword evidence="2" id="KW-1185">Reference proteome</keyword>
<dbReference type="AlphaFoldDB" id="A0A9P5XVU2"/>
<evidence type="ECO:0000313" key="1">
    <source>
        <dbReference type="EMBL" id="KAF9456656.1"/>
    </source>
</evidence>
<accession>A0A9P5XVU2</accession>
<proteinExistence type="predicted"/>
<dbReference type="EMBL" id="MU150410">
    <property type="protein sequence ID" value="KAF9456656.1"/>
    <property type="molecule type" value="Genomic_DNA"/>
</dbReference>
<name>A0A9P5XVU2_9AGAR</name>